<dbReference type="PROSITE" id="PS01218">
    <property type="entry name" value="TATC"/>
    <property type="match status" value="1"/>
</dbReference>
<evidence type="ECO:0000256" key="5">
    <source>
        <dbReference type="HAMAP-Rule" id="MF_00902"/>
    </source>
</evidence>
<dbReference type="PRINTS" id="PR01840">
    <property type="entry name" value="TATCFAMILY"/>
</dbReference>
<evidence type="ECO:0000256" key="3">
    <source>
        <dbReference type="ARBA" id="ARBA00022989"/>
    </source>
</evidence>
<feature type="transmembrane region" description="Helical" evidence="5">
    <location>
        <begin position="242"/>
        <end position="261"/>
    </location>
</feature>
<feature type="transmembrane region" description="Helical" evidence="5">
    <location>
        <begin position="118"/>
        <end position="139"/>
    </location>
</feature>
<keyword evidence="5" id="KW-0811">Translocation</keyword>
<comment type="similarity">
    <text evidence="5">Belongs to the TatC family.</text>
</comment>
<keyword evidence="5" id="KW-1003">Cell membrane</keyword>
<dbReference type="Proteomes" id="UP000199656">
    <property type="component" value="Unassembled WGS sequence"/>
</dbReference>
<dbReference type="PANTHER" id="PTHR30371">
    <property type="entry name" value="SEC-INDEPENDENT PROTEIN TRANSLOCASE PROTEIN TATC"/>
    <property type="match status" value="1"/>
</dbReference>
<name>A0A1H3XVI4_9BACT</name>
<organism evidence="6 7">
    <name type="scientific">Chitinophaga terrae</name>
    <name type="common">ex Kim and Jung 2007</name>
    <dbReference type="NCBI Taxonomy" id="408074"/>
    <lineage>
        <taxon>Bacteria</taxon>
        <taxon>Pseudomonadati</taxon>
        <taxon>Bacteroidota</taxon>
        <taxon>Chitinophagia</taxon>
        <taxon>Chitinophagales</taxon>
        <taxon>Chitinophagaceae</taxon>
        <taxon>Chitinophaga</taxon>
    </lineage>
</organism>
<comment type="caution">
    <text evidence="5">Lacks conserved residue(s) required for the propagation of feature annotation.</text>
</comment>
<keyword evidence="5" id="KW-0813">Transport</keyword>
<dbReference type="STRING" id="408074.SAMN05660909_00479"/>
<proteinExistence type="inferred from homology"/>
<dbReference type="HAMAP" id="MF_00902">
    <property type="entry name" value="TatC"/>
    <property type="match status" value="1"/>
</dbReference>
<accession>A0A1H3XVI4</accession>
<evidence type="ECO:0000256" key="4">
    <source>
        <dbReference type="ARBA" id="ARBA00023136"/>
    </source>
</evidence>
<dbReference type="AlphaFoldDB" id="A0A1H3XVI4"/>
<dbReference type="GO" id="GO:0065002">
    <property type="term" value="P:intracellular protein transmembrane transport"/>
    <property type="evidence" value="ECO:0007669"/>
    <property type="project" value="TreeGrafter"/>
</dbReference>
<feature type="transmembrane region" description="Helical" evidence="5">
    <location>
        <begin position="46"/>
        <end position="64"/>
    </location>
</feature>
<dbReference type="InterPro" id="IPR002033">
    <property type="entry name" value="TatC"/>
</dbReference>
<protein>
    <recommendedName>
        <fullName evidence="5">Sec-independent protein translocase protein TatC</fullName>
    </recommendedName>
</protein>
<keyword evidence="5" id="KW-0653">Protein transport</keyword>
<evidence type="ECO:0000313" key="6">
    <source>
        <dbReference type="EMBL" id="SEA02634.1"/>
    </source>
</evidence>
<evidence type="ECO:0000256" key="2">
    <source>
        <dbReference type="ARBA" id="ARBA00022692"/>
    </source>
</evidence>
<dbReference type="PANTHER" id="PTHR30371:SF0">
    <property type="entry name" value="SEC-INDEPENDENT PROTEIN TRANSLOCASE PROTEIN TATC, CHLOROPLASTIC-RELATED"/>
    <property type="match status" value="1"/>
</dbReference>
<keyword evidence="4 5" id="KW-0472">Membrane</keyword>
<keyword evidence="3 5" id="KW-1133">Transmembrane helix</keyword>
<dbReference type="EMBL" id="FNRL01000002">
    <property type="protein sequence ID" value="SEA02634.1"/>
    <property type="molecule type" value="Genomic_DNA"/>
</dbReference>
<evidence type="ECO:0000313" key="7">
    <source>
        <dbReference type="Proteomes" id="UP000199656"/>
    </source>
</evidence>
<feature type="transmembrane region" description="Helical" evidence="5">
    <location>
        <begin position="160"/>
        <end position="188"/>
    </location>
</feature>
<sequence>MLSSTAIFVILKTLLDQISMLKKFFSNNEDKAEMSFFDHLEDLRWHLVRSALALVAFSIFGFVYTQEILDNVIFGPTNASFPSYVFLCKFSHWVGLKDQLCITPVKVQFLNFKMVGQIMLQFKLAFIIGFVCAFPYIFWEFWRFVKPALKEKELKGARNIIFWVSLQFFLGIGFAYFLMAPFTINFLASYTVTEKAINQFFIDDYFDLMTQIVLGMGILFQLPILVFFLTKIGILTPDFLKSYRRHAIVVILILAAVITPPDLIDQLIVFVPLYCLYEVSIVISKRALKDREDKLEKVEVEEWS</sequence>
<keyword evidence="2 5" id="KW-0812">Transmembrane</keyword>
<evidence type="ECO:0000256" key="1">
    <source>
        <dbReference type="ARBA" id="ARBA00004141"/>
    </source>
</evidence>
<dbReference type="GO" id="GO:0033281">
    <property type="term" value="C:TAT protein transport complex"/>
    <property type="evidence" value="ECO:0007669"/>
    <property type="project" value="UniProtKB-UniRule"/>
</dbReference>
<dbReference type="InterPro" id="IPR019820">
    <property type="entry name" value="Sec-indep_translocase_CS"/>
</dbReference>
<comment type="subcellular location">
    <subcellularLocation>
        <location evidence="5">Cell membrane</location>
        <topology evidence="5">Multi-pass membrane protein</topology>
    </subcellularLocation>
    <subcellularLocation>
        <location evidence="1">Membrane</location>
        <topology evidence="1">Multi-pass membrane protein</topology>
    </subcellularLocation>
</comment>
<comment type="function">
    <text evidence="5">Part of the twin-arginine translocation (Tat) system that transports large folded proteins containing a characteristic twin-arginine motif in their signal peptide across membranes.</text>
</comment>
<reference evidence="7" key="1">
    <citation type="submission" date="2016-10" db="EMBL/GenBank/DDBJ databases">
        <authorList>
            <person name="Varghese N."/>
            <person name="Submissions S."/>
        </authorList>
    </citation>
    <scope>NUCLEOTIDE SEQUENCE [LARGE SCALE GENOMIC DNA]</scope>
    <source>
        <strain evidence="7">DSM 23920</strain>
    </source>
</reference>
<dbReference type="GO" id="GO:0009977">
    <property type="term" value="F:proton motive force dependent protein transmembrane transporter activity"/>
    <property type="evidence" value="ECO:0007669"/>
    <property type="project" value="TreeGrafter"/>
</dbReference>
<dbReference type="Pfam" id="PF00902">
    <property type="entry name" value="TatC"/>
    <property type="match status" value="1"/>
</dbReference>
<keyword evidence="7" id="KW-1185">Reference proteome</keyword>
<dbReference type="NCBIfam" id="TIGR00945">
    <property type="entry name" value="tatC"/>
    <property type="match status" value="1"/>
</dbReference>
<dbReference type="GO" id="GO:0043953">
    <property type="term" value="P:protein transport by the Tat complex"/>
    <property type="evidence" value="ECO:0007669"/>
    <property type="project" value="UniProtKB-UniRule"/>
</dbReference>
<feature type="transmembrane region" description="Helical" evidence="5">
    <location>
        <begin position="208"/>
        <end position="230"/>
    </location>
</feature>
<comment type="subunit">
    <text evidence="5">Forms a complex with TatA.</text>
</comment>
<gene>
    <name evidence="5" type="primary">tatC</name>
    <name evidence="6" type="ORF">SAMN05660909_00479</name>
</gene>